<dbReference type="AlphaFoldDB" id="A0A017TG22"/>
<dbReference type="Proteomes" id="UP000019678">
    <property type="component" value="Unassembled WGS sequence"/>
</dbReference>
<reference evidence="1 2" key="1">
    <citation type="submission" date="2013-05" db="EMBL/GenBank/DDBJ databases">
        <title>Genome assembly of Chondromyces apiculatus DSM 436.</title>
        <authorList>
            <person name="Sharma G."/>
            <person name="Khatri I."/>
            <person name="Kaur C."/>
            <person name="Mayilraj S."/>
            <person name="Subramanian S."/>
        </authorList>
    </citation>
    <scope>NUCLEOTIDE SEQUENCE [LARGE SCALE GENOMIC DNA]</scope>
    <source>
        <strain evidence="1 2">DSM 436</strain>
    </source>
</reference>
<dbReference type="STRING" id="1192034.CAP_6004"/>
<accession>A0A017TG22</accession>
<dbReference type="Gene3D" id="1.10.510.10">
    <property type="entry name" value="Transferase(Phosphotransferase) domain 1"/>
    <property type="match status" value="1"/>
</dbReference>
<gene>
    <name evidence="1" type="ORF">CAP_6004</name>
</gene>
<evidence type="ECO:0008006" key="3">
    <source>
        <dbReference type="Google" id="ProtNLM"/>
    </source>
</evidence>
<proteinExistence type="predicted"/>
<dbReference type="EMBL" id="ASRX01000005">
    <property type="protein sequence ID" value="EYF08243.1"/>
    <property type="molecule type" value="Genomic_DNA"/>
</dbReference>
<dbReference type="SUPFAM" id="SSF56112">
    <property type="entry name" value="Protein kinase-like (PK-like)"/>
    <property type="match status" value="1"/>
</dbReference>
<comment type="caution">
    <text evidence="1">The sequence shown here is derived from an EMBL/GenBank/DDBJ whole genome shotgun (WGS) entry which is preliminary data.</text>
</comment>
<dbReference type="InterPro" id="IPR011009">
    <property type="entry name" value="Kinase-like_dom_sf"/>
</dbReference>
<dbReference type="eggNOG" id="COG3570">
    <property type="taxonomic scope" value="Bacteria"/>
</dbReference>
<protein>
    <recommendedName>
        <fullName evidence="3">Streptomycin 6-kinase</fullName>
    </recommendedName>
</protein>
<name>A0A017TG22_9BACT</name>
<sequence>MVSASSQECALSPWGIDGTEGLWSNPPMVALLVSSALREKAIAAGAQAWLDALPDLVAQLETEWSLRLGASFTTGTEAFVAEARRSDGTPAVLKVLMPQEDDSVLREIKALRLADGRGCAQVLASDERKGALLLERLGRPLAALGLPESQRRDIMCRTAQRMWRPASGHGFPTGAEKGAWLQRFIVKTWEDAGRPCSARVVDHAWAAAERRIAAHDEARAVLVHGDVHEFNVLEAGEGFKLVDPDGLLAEPEYDLGVILREDPPEQMRVDPRRNARELASLTGCGADAIWEWSAVERVSTGLLLVTMSMQPLGSQMLQAAEVAAQ</sequence>
<organism evidence="1 2">
    <name type="scientific">Chondromyces apiculatus DSM 436</name>
    <dbReference type="NCBI Taxonomy" id="1192034"/>
    <lineage>
        <taxon>Bacteria</taxon>
        <taxon>Pseudomonadati</taxon>
        <taxon>Myxococcota</taxon>
        <taxon>Polyangia</taxon>
        <taxon>Polyangiales</taxon>
        <taxon>Polyangiaceae</taxon>
        <taxon>Chondromyces</taxon>
    </lineage>
</organism>
<dbReference type="GO" id="GO:0016773">
    <property type="term" value="F:phosphotransferase activity, alcohol group as acceptor"/>
    <property type="evidence" value="ECO:0007669"/>
    <property type="project" value="InterPro"/>
</dbReference>
<keyword evidence="2" id="KW-1185">Reference proteome</keyword>
<dbReference type="InterPro" id="IPR006748">
    <property type="entry name" value="NH2Glyco/OHUrea_AB-resist_kin"/>
</dbReference>
<dbReference type="GO" id="GO:0019748">
    <property type="term" value="P:secondary metabolic process"/>
    <property type="evidence" value="ECO:0007669"/>
    <property type="project" value="InterPro"/>
</dbReference>
<evidence type="ECO:0000313" key="1">
    <source>
        <dbReference type="EMBL" id="EYF08243.1"/>
    </source>
</evidence>
<evidence type="ECO:0000313" key="2">
    <source>
        <dbReference type="Proteomes" id="UP000019678"/>
    </source>
</evidence>
<dbReference type="Pfam" id="PF04655">
    <property type="entry name" value="APH_6_hur"/>
    <property type="match status" value="1"/>
</dbReference>